<proteinExistence type="predicted"/>
<accession>A0A0M3JGX0</accession>
<sequence>LNPQVGGNNSNNVTAALSKFSKVLGTDYFKQLVIELICDDSITIAEARRLHDELEENDLFRAVR</sequence>
<dbReference type="AlphaFoldDB" id="A0A0M3JGX0"/>
<protein>
    <submittedName>
        <fullName evidence="1">CARD domain-containing protein</fullName>
    </submittedName>
</protein>
<evidence type="ECO:0000313" key="1">
    <source>
        <dbReference type="WBParaSite" id="ASIM_0000687901-mRNA-1"/>
    </source>
</evidence>
<name>A0A0M3JGX0_ANISI</name>
<dbReference type="WBParaSite" id="ASIM_0000687901-mRNA-1">
    <property type="protein sequence ID" value="ASIM_0000687901-mRNA-1"/>
    <property type="gene ID" value="ASIM_0000687901"/>
</dbReference>
<organism evidence="1">
    <name type="scientific">Anisakis simplex</name>
    <name type="common">Herring worm</name>
    <dbReference type="NCBI Taxonomy" id="6269"/>
    <lineage>
        <taxon>Eukaryota</taxon>
        <taxon>Metazoa</taxon>
        <taxon>Ecdysozoa</taxon>
        <taxon>Nematoda</taxon>
        <taxon>Chromadorea</taxon>
        <taxon>Rhabditida</taxon>
        <taxon>Spirurina</taxon>
        <taxon>Ascaridomorpha</taxon>
        <taxon>Ascaridoidea</taxon>
        <taxon>Anisakidae</taxon>
        <taxon>Anisakis</taxon>
        <taxon>Anisakis simplex complex</taxon>
    </lineage>
</organism>
<reference evidence="1" key="1">
    <citation type="submission" date="2017-02" db="UniProtKB">
        <authorList>
            <consortium name="WormBaseParasite"/>
        </authorList>
    </citation>
    <scope>IDENTIFICATION</scope>
</reference>